<name>A0ABN1K175_9BURK</name>
<organism evidence="1 2">
    <name type="scientific">Ideonella azotifigens</name>
    <dbReference type="NCBI Taxonomy" id="513160"/>
    <lineage>
        <taxon>Bacteria</taxon>
        <taxon>Pseudomonadati</taxon>
        <taxon>Pseudomonadota</taxon>
        <taxon>Betaproteobacteria</taxon>
        <taxon>Burkholderiales</taxon>
        <taxon>Sphaerotilaceae</taxon>
        <taxon>Ideonella</taxon>
    </lineage>
</organism>
<keyword evidence="2" id="KW-1185">Reference proteome</keyword>
<gene>
    <name evidence="1" type="ORF">GCM10009107_25110</name>
</gene>
<accession>A0ABN1K175</accession>
<proteinExistence type="predicted"/>
<dbReference type="Proteomes" id="UP001500279">
    <property type="component" value="Unassembled WGS sequence"/>
</dbReference>
<sequence>MRLATSVSRLPWIRATALPRRCRNLLKLRLDAQVQNKKYLWAIGSTVAGSQVSSWPSARTW</sequence>
<protein>
    <submittedName>
        <fullName evidence="1">Uncharacterized protein</fullName>
    </submittedName>
</protein>
<reference evidence="1 2" key="1">
    <citation type="journal article" date="2019" name="Int. J. Syst. Evol. Microbiol.">
        <title>The Global Catalogue of Microorganisms (GCM) 10K type strain sequencing project: providing services to taxonomists for standard genome sequencing and annotation.</title>
        <authorList>
            <consortium name="The Broad Institute Genomics Platform"/>
            <consortium name="The Broad Institute Genome Sequencing Center for Infectious Disease"/>
            <person name="Wu L."/>
            <person name="Ma J."/>
        </authorList>
    </citation>
    <scope>NUCLEOTIDE SEQUENCE [LARGE SCALE GENOMIC DNA]</scope>
    <source>
        <strain evidence="1 2">JCM 15503</strain>
    </source>
</reference>
<evidence type="ECO:0000313" key="2">
    <source>
        <dbReference type="Proteomes" id="UP001500279"/>
    </source>
</evidence>
<comment type="caution">
    <text evidence="1">The sequence shown here is derived from an EMBL/GenBank/DDBJ whole genome shotgun (WGS) entry which is preliminary data.</text>
</comment>
<dbReference type="EMBL" id="BAAAEW010000014">
    <property type="protein sequence ID" value="GAA0751888.1"/>
    <property type="molecule type" value="Genomic_DNA"/>
</dbReference>
<evidence type="ECO:0000313" key="1">
    <source>
        <dbReference type="EMBL" id="GAA0751888.1"/>
    </source>
</evidence>